<reference evidence="1" key="1">
    <citation type="submission" date="2019-08" db="EMBL/GenBank/DDBJ databases">
        <authorList>
            <person name="Kucharzyk K."/>
            <person name="Murdoch R.W."/>
            <person name="Higgins S."/>
            <person name="Loffler F."/>
        </authorList>
    </citation>
    <scope>NUCLEOTIDE SEQUENCE</scope>
</reference>
<name>A0A645GR15_9ZZZZ</name>
<sequence length="104" mass="12146">MKQQTIGVLDAFHVKELDAGISVRVKVLIHILQHIFYPYLFGITYRPSRVKLQSFYQGRFHDEDRRSSRTRNKVYSLGIQIRNRLSENTVVTSVEQADAVRPNQ</sequence>
<proteinExistence type="predicted"/>
<gene>
    <name evidence="1" type="ORF">SDC9_176790</name>
</gene>
<dbReference type="AlphaFoldDB" id="A0A645GR15"/>
<accession>A0A645GR15</accession>
<organism evidence="1">
    <name type="scientific">bioreactor metagenome</name>
    <dbReference type="NCBI Taxonomy" id="1076179"/>
    <lineage>
        <taxon>unclassified sequences</taxon>
        <taxon>metagenomes</taxon>
        <taxon>ecological metagenomes</taxon>
    </lineage>
</organism>
<dbReference type="EMBL" id="VSSQ01079972">
    <property type="protein sequence ID" value="MPN29337.1"/>
    <property type="molecule type" value="Genomic_DNA"/>
</dbReference>
<protein>
    <submittedName>
        <fullName evidence="1">Uncharacterized protein</fullName>
    </submittedName>
</protein>
<evidence type="ECO:0000313" key="1">
    <source>
        <dbReference type="EMBL" id="MPN29337.1"/>
    </source>
</evidence>
<comment type="caution">
    <text evidence="1">The sequence shown here is derived from an EMBL/GenBank/DDBJ whole genome shotgun (WGS) entry which is preliminary data.</text>
</comment>